<keyword evidence="4" id="KW-1185">Reference proteome</keyword>
<dbReference type="EMBL" id="JAAALK010000283">
    <property type="protein sequence ID" value="KAG8070009.1"/>
    <property type="molecule type" value="Genomic_DNA"/>
</dbReference>
<reference evidence="3" key="1">
    <citation type="journal article" date="2021" name="bioRxiv">
        <title>Whole Genome Assembly and Annotation of Northern Wild Rice, Zizania palustris L., Supports a Whole Genome Duplication in the Zizania Genus.</title>
        <authorList>
            <person name="Haas M."/>
            <person name="Kono T."/>
            <person name="Macchietto M."/>
            <person name="Millas R."/>
            <person name="McGilp L."/>
            <person name="Shao M."/>
            <person name="Duquette J."/>
            <person name="Hirsch C.N."/>
            <person name="Kimball J."/>
        </authorList>
    </citation>
    <scope>NUCLEOTIDE SEQUENCE</scope>
    <source>
        <tissue evidence="3">Fresh leaf tissue</tissue>
    </source>
</reference>
<evidence type="ECO:0000256" key="1">
    <source>
        <dbReference type="SAM" id="Coils"/>
    </source>
</evidence>
<reference evidence="3" key="2">
    <citation type="submission" date="2021-02" db="EMBL/GenBank/DDBJ databases">
        <authorList>
            <person name="Kimball J.A."/>
            <person name="Haas M.W."/>
            <person name="Macchietto M."/>
            <person name="Kono T."/>
            <person name="Duquette J."/>
            <person name="Shao M."/>
        </authorList>
    </citation>
    <scope>NUCLEOTIDE SEQUENCE</scope>
    <source>
        <tissue evidence="3">Fresh leaf tissue</tissue>
    </source>
</reference>
<proteinExistence type="predicted"/>
<feature type="coiled-coil region" evidence="1">
    <location>
        <begin position="5"/>
        <end position="74"/>
    </location>
</feature>
<name>A0A8J5W2A6_ZIZPA</name>
<accession>A0A8J5W2A6</accession>
<feature type="compositionally biased region" description="Polar residues" evidence="2">
    <location>
        <begin position="134"/>
        <end position="143"/>
    </location>
</feature>
<protein>
    <submittedName>
        <fullName evidence="3">Uncharacterized protein</fullName>
    </submittedName>
</protein>
<evidence type="ECO:0000313" key="4">
    <source>
        <dbReference type="Proteomes" id="UP000729402"/>
    </source>
</evidence>
<organism evidence="3 4">
    <name type="scientific">Zizania palustris</name>
    <name type="common">Northern wild rice</name>
    <dbReference type="NCBI Taxonomy" id="103762"/>
    <lineage>
        <taxon>Eukaryota</taxon>
        <taxon>Viridiplantae</taxon>
        <taxon>Streptophyta</taxon>
        <taxon>Embryophyta</taxon>
        <taxon>Tracheophyta</taxon>
        <taxon>Spermatophyta</taxon>
        <taxon>Magnoliopsida</taxon>
        <taxon>Liliopsida</taxon>
        <taxon>Poales</taxon>
        <taxon>Poaceae</taxon>
        <taxon>BOP clade</taxon>
        <taxon>Oryzoideae</taxon>
        <taxon>Oryzeae</taxon>
        <taxon>Zizaniinae</taxon>
        <taxon>Zizania</taxon>
    </lineage>
</organism>
<comment type="caution">
    <text evidence="3">The sequence shown here is derived from an EMBL/GenBank/DDBJ whole genome shotgun (WGS) entry which is preliminary data.</text>
</comment>
<gene>
    <name evidence="3" type="ORF">GUJ93_ZPchr0006g46173</name>
</gene>
<sequence>MEQQIAELVKAMQTIQEQNASIQDSVAASTAAIEDMAPVVRELAGWRQRVEGVVEELRGEMGDLKAQVDRIALNPALMVRPTNLPGLLPTPVKWSASEGGLPTLLKGDEALHRPVGHRLPTVDRGVIGQGFTPVDQTPNKGCS</sequence>
<evidence type="ECO:0000313" key="3">
    <source>
        <dbReference type="EMBL" id="KAG8070009.1"/>
    </source>
</evidence>
<evidence type="ECO:0000256" key="2">
    <source>
        <dbReference type="SAM" id="MobiDB-lite"/>
    </source>
</evidence>
<dbReference type="Proteomes" id="UP000729402">
    <property type="component" value="Unassembled WGS sequence"/>
</dbReference>
<keyword evidence="1" id="KW-0175">Coiled coil</keyword>
<feature type="region of interest" description="Disordered" evidence="2">
    <location>
        <begin position="122"/>
        <end position="143"/>
    </location>
</feature>
<dbReference type="AlphaFoldDB" id="A0A8J5W2A6"/>